<comment type="caution">
    <text evidence="2">The sequence shown here is derived from an EMBL/GenBank/DDBJ whole genome shotgun (WGS) entry which is preliminary data.</text>
</comment>
<protein>
    <submittedName>
        <fullName evidence="2">Uncharacterized protein</fullName>
    </submittedName>
</protein>
<evidence type="ECO:0000313" key="3">
    <source>
        <dbReference type="Proteomes" id="UP001066276"/>
    </source>
</evidence>
<dbReference type="EMBL" id="JANPWB010000006">
    <property type="protein sequence ID" value="KAJ1175852.1"/>
    <property type="molecule type" value="Genomic_DNA"/>
</dbReference>
<evidence type="ECO:0000313" key="2">
    <source>
        <dbReference type="EMBL" id="KAJ1175852.1"/>
    </source>
</evidence>
<sequence>MLARVAGFWLHSACRDPDQLAADDHVLSLPDGDIVDEHAPELSGDVPQTSDPSGDPLSDPGHNADQGR</sequence>
<dbReference type="AlphaFoldDB" id="A0AAV7TGY6"/>
<organism evidence="2 3">
    <name type="scientific">Pleurodeles waltl</name>
    <name type="common">Iberian ribbed newt</name>
    <dbReference type="NCBI Taxonomy" id="8319"/>
    <lineage>
        <taxon>Eukaryota</taxon>
        <taxon>Metazoa</taxon>
        <taxon>Chordata</taxon>
        <taxon>Craniata</taxon>
        <taxon>Vertebrata</taxon>
        <taxon>Euteleostomi</taxon>
        <taxon>Amphibia</taxon>
        <taxon>Batrachia</taxon>
        <taxon>Caudata</taxon>
        <taxon>Salamandroidea</taxon>
        <taxon>Salamandridae</taxon>
        <taxon>Pleurodelinae</taxon>
        <taxon>Pleurodeles</taxon>
    </lineage>
</organism>
<name>A0AAV7TGY6_PLEWA</name>
<dbReference type="Proteomes" id="UP001066276">
    <property type="component" value="Chromosome 3_2"/>
</dbReference>
<gene>
    <name evidence="2" type="ORF">NDU88_001137</name>
</gene>
<keyword evidence="3" id="KW-1185">Reference proteome</keyword>
<evidence type="ECO:0000256" key="1">
    <source>
        <dbReference type="SAM" id="MobiDB-lite"/>
    </source>
</evidence>
<reference evidence="2" key="1">
    <citation type="journal article" date="2022" name="bioRxiv">
        <title>Sequencing and chromosome-scale assembly of the giantPleurodeles waltlgenome.</title>
        <authorList>
            <person name="Brown T."/>
            <person name="Elewa A."/>
            <person name="Iarovenko S."/>
            <person name="Subramanian E."/>
            <person name="Araus A.J."/>
            <person name="Petzold A."/>
            <person name="Susuki M."/>
            <person name="Suzuki K.-i.T."/>
            <person name="Hayashi T."/>
            <person name="Toyoda A."/>
            <person name="Oliveira C."/>
            <person name="Osipova E."/>
            <person name="Leigh N.D."/>
            <person name="Simon A."/>
            <person name="Yun M.H."/>
        </authorList>
    </citation>
    <scope>NUCLEOTIDE SEQUENCE</scope>
    <source>
        <strain evidence="2">20211129_DDA</strain>
        <tissue evidence="2">Liver</tissue>
    </source>
</reference>
<feature type="region of interest" description="Disordered" evidence="1">
    <location>
        <begin position="30"/>
        <end position="68"/>
    </location>
</feature>
<accession>A0AAV7TGY6</accession>
<proteinExistence type="predicted"/>